<dbReference type="GO" id="GO:0097354">
    <property type="term" value="P:prenylation"/>
    <property type="evidence" value="ECO:0007669"/>
    <property type="project" value="UniProtKB-UniRule"/>
</dbReference>
<dbReference type="InterPro" id="IPR001330">
    <property type="entry name" value="Prenyltrans"/>
</dbReference>
<evidence type="ECO:0000256" key="2">
    <source>
        <dbReference type="ARBA" id="ARBA00012702"/>
    </source>
</evidence>
<evidence type="ECO:0000256" key="7">
    <source>
        <dbReference type="ARBA" id="ARBA00022737"/>
    </source>
</evidence>
<dbReference type="FunCoup" id="A0A2T3A7G6">
    <property type="interactions" value="693"/>
</dbReference>
<comment type="cofactor">
    <cofactor evidence="9">
        <name>Zn(2+)</name>
        <dbReference type="ChEBI" id="CHEBI:29105"/>
    </cofactor>
    <text evidence="9">Binds 1 zinc ion per subunit.</text>
</comment>
<protein>
    <recommendedName>
        <fullName evidence="3 9">Protein farnesyltransferase subunit beta</fullName>
        <shortName evidence="9">FTase-beta</shortName>
        <ecNumber evidence="2 9">2.5.1.58</ecNumber>
    </recommendedName>
</protein>
<evidence type="ECO:0000256" key="6">
    <source>
        <dbReference type="ARBA" id="ARBA00022723"/>
    </source>
</evidence>
<reference evidence="11 12" key="1">
    <citation type="journal article" date="2018" name="Mycol. Prog.">
        <title>Coniella lustricola, a new species from submerged detritus.</title>
        <authorList>
            <person name="Raudabaugh D.B."/>
            <person name="Iturriaga T."/>
            <person name="Carver A."/>
            <person name="Mondo S."/>
            <person name="Pangilinan J."/>
            <person name="Lipzen A."/>
            <person name="He G."/>
            <person name="Amirebrahimi M."/>
            <person name="Grigoriev I.V."/>
            <person name="Miller A.N."/>
        </authorList>
    </citation>
    <scope>NUCLEOTIDE SEQUENCE [LARGE SCALE GENOMIC DNA]</scope>
    <source>
        <strain evidence="11 12">B22-T-1</strain>
    </source>
</reference>
<dbReference type="EMBL" id="KZ678445">
    <property type="protein sequence ID" value="PSR84311.1"/>
    <property type="molecule type" value="Genomic_DNA"/>
</dbReference>
<sequence>MIPGLFTSMEPPVKDSLQTTTSEVQDETVEVCLPFLAGSKLARANSHGLPHLTRDKHAAFLHKQLGQLPGAFIGADASRPWFLYWCLNALCLLGEDVSSYRESLVRTAQSMQNESGGFGGGNGQLSHLATTYAVVLALALVGGRDVYEVVDRRALWKWLCFLKQPDGGFQMAIGGEVDVRGAYCAAVIVSLLNLPLDLTPDSPAWTPDQPTLFTRLADYVRRCQTFEGGISAQPDAEAHGAYAFCALGCLAIIDSPDRIIPRNLDVPRLISWLSSRQYAPEGGFSGRTNKLVDGCYSHWVGGCWPLIEAALSGSSSPSGQHGSKGKLPSHEQSLYSREGLIRYIMCCCQDQSKRGGLRDKPGRPSDAYHTCYVLSGLSSAQHKWTLAAEANSASAAAATTGAEASVDEATGGGGAFAPGGAGAVLASWSVAPYLDEVQVFDEQDRIVPLHPVYAVPLSCVTDMRAYFDAKQGF</sequence>
<dbReference type="SUPFAM" id="SSF48239">
    <property type="entry name" value="Terpenoid cyclases/Protein prenyltransferases"/>
    <property type="match status" value="1"/>
</dbReference>
<dbReference type="PANTHER" id="PTHR11774">
    <property type="entry name" value="GERANYLGERANYL TRANSFERASE TYPE BETA SUBUNIT"/>
    <property type="match status" value="1"/>
</dbReference>
<dbReference type="GO" id="GO:0008270">
    <property type="term" value="F:zinc ion binding"/>
    <property type="evidence" value="ECO:0007669"/>
    <property type="project" value="UniProtKB-UniRule"/>
</dbReference>
<dbReference type="InParanoid" id="A0A2T3A7G6"/>
<evidence type="ECO:0000259" key="10">
    <source>
        <dbReference type="Pfam" id="PF00432"/>
    </source>
</evidence>
<dbReference type="FunFam" id="1.50.10.20:FF:000014">
    <property type="entry name" value="Protein farnesyltransferase subunit beta"/>
    <property type="match status" value="1"/>
</dbReference>
<keyword evidence="7" id="KW-0677">Repeat</keyword>
<keyword evidence="5 9" id="KW-0808">Transferase</keyword>
<evidence type="ECO:0000256" key="4">
    <source>
        <dbReference type="ARBA" id="ARBA00022602"/>
    </source>
</evidence>
<evidence type="ECO:0000256" key="1">
    <source>
        <dbReference type="ARBA" id="ARBA00010497"/>
    </source>
</evidence>
<dbReference type="AlphaFoldDB" id="A0A2T3A7G6"/>
<dbReference type="OrthoDB" id="10261146at2759"/>
<dbReference type="GO" id="GO:0005965">
    <property type="term" value="C:protein farnesyltransferase complex"/>
    <property type="evidence" value="ECO:0007669"/>
    <property type="project" value="UniProtKB-UniRule"/>
</dbReference>
<keyword evidence="8 9" id="KW-0862">Zinc</keyword>
<evidence type="ECO:0000256" key="5">
    <source>
        <dbReference type="ARBA" id="ARBA00022679"/>
    </source>
</evidence>
<dbReference type="STRING" id="2025994.A0A2T3A7G6"/>
<proteinExistence type="inferred from homology"/>
<evidence type="ECO:0000313" key="11">
    <source>
        <dbReference type="EMBL" id="PSR84311.1"/>
    </source>
</evidence>
<evidence type="ECO:0000313" key="12">
    <source>
        <dbReference type="Proteomes" id="UP000241462"/>
    </source>
</evidence>
<comment type="similarity">
    <text evidence="1 9">Belongs to the protein prenyltransferase subunit beta family.</text>
</comment>
<dbReference type="InterPro" id="IPR026872">
    <property type="entry name" value="FTB"/>
</dbReference>
<dbReference type="PANTHER" id="PTHR11774:SF6">
    <property type="entry name" value="PROTEIN FARNESYLTRANSFERASE SUBUNIT BETA"/>
    <property type="match status" value="1"/>
</dbReference>
<evidence type="ECO:0000256" key="9">
    <source>
        <dbReference type="RuleBase" id="RU365056"/>
    </source>
</evidence>
<dbReference type="EC" id="2.5.1.58" evidence="2 9"/>
<evidence type="ECO:0000256" key="3">
    <source>
        <dbReference type="ARBA" id="ARBA00015798"/>
    </source>
</evidence>
<comment type="catalytic activity">
    <reaction evidence="9">
        <text>L-cysteinyl-[protein] + (2E,6E)-farnesyl diphosphate = S-(2E,6E)-farnesyl-L-cysteinyl-[protein] + diphosphate</text>
        <dbReference type="Rhea" id="RHEA:13345"/>
        <dbReference type="Rhea" id="RHEA-COMP:10131"/>
        <dbReference type="Rhea" id="RHEA-COMP:11535"/>
        <dbReference type="ChEBI" id="CHEBI:29950"/>
        <dbReference type="ChEBI" id="CHEBI:33019"/>
        <dbReference type="ChEBI" id="CHEBI:86019"/>
        <dbReference type="ChEBI" id="CHEBI:175763"/>
    </reaction>
</comment>
<organism evidence="11 12">
    <name type="scientific">Coniella lustricola</name>
    <dbReference type="NCBI Taxonomy" id="2025994"/>
    <lineage>
        <taxon>Eukaryota</taxon>
        <taxon>Fungi</taxon>
        <taxon>Dikarya</taxon>
        <taxon>Ascomycota</taxon>
        <taxon>Pezizomycotina</taxon>
        <taxon>Sordariomycetes</taxon>
        <taxon>Sordariomycetidae</taxon>
        <taxon>Diaporthales</taxon>
        <taxon>Schizoparmaceae</taxon>
        <taxon>Coniella</taxon>
    </lineage>
</organism>
<comment type="function">
    <text evidence="9">Catalyzes the transfer of a farnesyl moiety from farnesyl diphosphate to a cysteine at the fourth position from the C-terminus of several proteins. The beta subunit is responsible for peptide-binding.</text>
</comment>
<comment type="subunit">
    <text evidence="9">Heterodimer of an alpha and a beta subunit.</text>
</comment>
<accession>A0A2T3A7G6</accession>
<evidence type="ECO:0000256" key="8">
    <source>
        <dbReference type="ARBA" id="ARBA00022833"/>
    </source>
</evidence>
<dbReference type="Pfam" id="PF00432">
    <property type="entry name" value="Prenyltrans"/>
    <property type="match status" value="1"/>
</dbReference>
<name>A0A2T3A7G6_9PEZI</name>
<feature type="domain" description="Prenyltransferase alpha-alpha toroid" evidence="10">
    <location>
        <begin position="52"/>
        <end position="427"/>
    </location>
</feature>
<dbReference type="Proteomes" id="UP000241462">
    <property type="component" value="Unassembled WGS sequence"/>
</dbReference>
<keyword evidence="6 9" id="KW-0479">Metal-binding</keyword>
<dbReference type="InterPro" id="IPR045089">
    <property type="entry name" value="PGGT1B-like"/>
</dbReference>
<dbReference type="CDD" id="cd02893">
    <property type="entry name" value="FTase"/>
    <property type="match status" value="1"/>
</dbReference>
<dbReference type="GO" id="GO:0004660">
    <property type="term" value="F:protein farnesyltransferase activity"/>
    <property type="evidence" value="ECO:0007669"/>
    <property type="project" value="UniProtKB-UniRule"/>
</dbReference>
<dbReference type="Gene3D" id="1.50.10.20">
    <property type="match status" value="1"/>
</dbReference>
<dbReference type="InterPro" id="IPR008930">
    <property type="entry name" value="Terpenoid_cyclase/PrenylTrfase"/>
</dbReference>
<keyword evidence="4 9" id="KW-0637">Prenyltransferase</keyword>
<gene>
    <name evidence="11" type="ORF">BD289DRAFT_368768</name>
</gene>
<keyword evidence="12" id="KW-1185">Reference proteome</keyword>